<evidence type="ECO:0000313" key="2">
    <source>
        <dbReference type="EMBL" id="CAD9705963.1"/>
    </source>
</evidence>
<dbReference type="AlphaFoldDB" id="A0A7S2SQE0"/>
<accession>A0A7S2SQE0</accession>
<feature type="compositionally biased region" description="Low complexity" evidence="1">
    <location>
        <begin position="168"/>
        <end position="185"/>
    </location>
</feature>
<protein>
    <submittedName>
        <fullName evidence="2">Uncharacterized protein</fullName>
    </submittedName>
</protein>
<name>A0A7S2SQE0_9STRA</name>
<reference evidence="2" key="1">
    <citation type="submission" date="2021-01" db="EMBL/GenBank/DDBJ databases">
        <authorList>
            <person name="Corre E."/>
            <person name="Pelletier E."/>
            <person name="Niang G."/>
            <person name="Scheremetjew M."/>
            <person name="Finn R."/>
            <person name="Kale V."/>
            <person name="Holt S."/>
            <person name="Cochrane G."/>
            <person name="Meng A."/>
            <person name="Brown T."/>
            <person name="Cohen L."/>
        </authorList>
    </citation>
    <scope>NUCLEOTIDE SEQUENCE</scope>
    <source>
        <strain evidence="2">NY070348D</strain>
    </source>
</reference>
<feature type="region of interest" description="Disordered" evidence="1">
    <location>
        <begin position="164"/>
        <end position="195"/>
    </location>
</feature>
<sequence length="246" mass="27834">MSKRRDSGLDFSDIGTPIHVNVWIGELSRELRGLKTNGLFQGYHIIANTTIFGEIRALEKKCSARVSELVSWKNEFLRYPNRLKETFVCICANERDLVQAEKKGLIGVDARWVLMSLRKGRVLDPVRFLFWVKDGMSDSVEEEKRVSDIKQSCTPEKYRNFSAGAEGGVSKATSSSSLSEANTAGSRKRTREEWSDPQDKVLRALVVLRRQNKDEQAASMMNVLEMFGHNERSCSERADQLGLGQL</sequence>
<dbReference type="EMBL" id="HBHK01026288">
    <property type="protein sequence ID" value="CAD9705963.1"/>
    <property type="molecule type" value="Transcribed_RNA"/>
</dbReference>
<evidence type="ECO:0000256" key="1">
    <source>
        <dbReference type="SAM" id="MobiDB-lite"/>
    </source>
</evidence>
<organism evidence="2">
    <name type="scientific">Mucochytrium quahogii</name>
    <dbReference type="NCBI Taxonomy" id="96639"/>
    <lineage>
        <taxon>Eukaryota</taxon>
        <taxon>Sar</taxon>
        <taxon>Stramenopiles</taxon>
        <taxon>Bigyra</taxon>
        <taxon>Labyrinthulomycetes</taxon>
        <taxon>Thraustochytrida</taxon>
        <taxon>Thraustochytriidae</taxon>
        <taxon>Mucochytrium</taxon>
    </lineage>
</organism>
<gene>
    <name evidence="2" type="ORF">QSP1433_LOCUS16517</name>
</gene>
<proteinExistence type="predicted"/>